<keyword evidence="2" id="KW-1185">Reference proteome</keyword>
<comment type="caution">
    <text evidence="1">The sequence shown here is derived from an EMBL/GenBank/DDBJ whole genome shotgun (WGS) entry which is preliminary data.</text>
</comment>
<gene>
    <name evidence="1" type="ORF">AYI68_g2492</name>
</gene>
<dbReference type="AlphaFoldDB" id="A0A1R0H2J0"/>
<sequence>MFRNKKTTVGIDKENHAVRLNPDSMHTVLKTALNQNRGLGAVDILSARKFDNGVLTPSLKEAKLQPEFKNRGLTIRKRLFAESKNNVHLEKSQISFEGLSKVTDLLMKEEHSYSDKGDEYEYAPPNTFEFDPIEYFGTDLDFSFLSGNPFDRNYKPATKIPSSYIRTGEYFEPSILSEPEYIDFDGSIASPVDMFEMEPLIFSDYSLIPRPMFNA</sequence>
<reference evidence="1 2" key="1">
    <citation type="journal article" date="2016" name="Mol. Biol. Evol.">
        <title>Genome-Wide Survey of Gut Fungi (Harpellales) Reveals the First Horizontally Transferred Ubiquitin Gene from a Mosquito Host.</title>
        <authorList>
            <person name="Wang Y."/>
            <person name="White M.M."/>
            <person name="Kvist S."/>
            <person name="Moncalvo J.M."/>
        </authorList>
    </citation>
    <scope>NUCLEOTIDE SEQUENCE [LARGE SCALE GENOMIC DNA]</scope>
    <source>
        <strain evidence="1 2">ALG-7-W6</strain>
    </source>
</reference>
<evidence type="ECO:0000313" key="2">
    <source>
        <dbReference type="Proteomes" id="UP000187455"/>
    </source>
</evidence>
<dbReference type="Proteomes" id="UP000187455">
    <property type="component" value="Unassembled WGS sequence"/>
</dbReference>
<dbReference type="EMBL" id="LSSL01000940">
    <property type="protein sequence ID" value="OLY83369.1"/>
    <property type="molecule type" value="Genomic_DNA"/>
</dbReference>
<proteinExistence type="predicted"/>
<protein>
    <submittedName>
        <fullName evidence="1">Uncharacterized protein</fullName>
    </submittedName>
</protein>
<accession>A0A1R0H2J0</accession>
<evidence type="ECO:0000313" key="1">
    <source>
        <dbReference type="EMBL" id="OLY83369.1"/>
    </source>
</evidence>
<name>A0A1R0H2J0_9FUNG</name>
<organism evidence="1 2">
    <name type="scientific">Smittium mucronatum</name>
    <dbReference type="NCBI Taxonomy" id="133383"/>
    <lineage>
        <taxon>Eukaryota</taxon>
        <taxon>Fungi</taxon>
        <taxon>Fungi incertae sedis</taxon>
        <taxon>Zoopagomycota</taxon>
        <taxon>Kickxellomycotina</taxon>
        <taxon>Harpellomycetes</taxon>
        <taxon>Harpellales</taxon>
        <taxon>Legeriomycetaceae</taxon>
        <taxon>Smittium</taxon>
    </lineage>
</organism>